<organism evidence="1 2">
    <name type="scientific">Acinetobacter baumannii (strain 1295743)</name>
    <dbReference type="NCBI Taxonomy" id="1310613"/>
    <lineage>
        <taxon>Bacteria</taxon>
        <taxon>Pseudomonadati</taxon>
        <taxon>Pseudomonadota</taxon>
        <taxon>Gammaproteobacteria</taxon>
        <taxon>Moraxellales</taxon>
        <taxon>Moraxellaceae</taxon>
        <taxon>Acinetobacter</taxon>
        <taxon>Acinetobacter calcoaceticus/baumannii complex</taxon>
    </lineage>
</organism>
<dbReference type="PATRIC" id="fig|1310613.3.peg.1940"/>
<accession>A0A009ILW6</accession>
<protein>
    <submittedName>
        <fullName evidence="1">Uncharacterized protein</fullName>
    </submittedName>
</protein>
<evidence type="ECO:0000313" key="1">
    <source>
        <dbReference type="EMBL" id="EXB05699.1"/>
    </source>
</evidence>
<proteinExistence type="predicted"/>
<evidence type="ECO:0000313" key="2">
    <source>
        <dbReference type="Proteomes" id="UP000020595"/>
    </source>
</evidence>
<dbReference type="EMBL" id="JEWH01000022">
    <property type="protein sequence ID" value="EXB05699.1"/>
    <property type="molecule type" value="Genomic_DNA"/>
</dbReference>
<dbReference type="AlphaFoldDB" id="A0A009ILW6"/>
<comment type="caution">
    <text evidence="1">The sequence shown here is derived from an EMBL/GenBank/DDBJ whole genome shotgun (WGS) entry which is preliminary data.</text>
</comment>
<sequence length="67" mass="7145">MALKQITKDEANLLNVLLGQVNLLEGQNGKPVENLTLIYDRKTPGLASVGLVYADETTTTEENGGTA</sequence>
<name>A0A009ILW6_ACIB9</name>
<reference evidence="1 2" key="1">
    <citation type="submission" date="2014-02" db="EMBL/GenBank/DDBJ databases">
        <title>Comparative genomics and transcriptomics to identify genetic mechanisms underlying the emergence of carbapenem resistant Acinetobacter baumannii (CRAb).</title>
        <authorList>
            <person name="Harris A.D."/>
            <person name="Johnson K.J."/>
            <person name="George J."/>
            <person name="Shefchek K."/>
            <person name="Daugherty S.C."/>
            <person name="Parankush S."/>
            <person name="Sadzewicz L."/>
            <person name="Tallon L."/>
            <person name="Sengamalay N."/>
            <person name="Hazen T.H."/>
            <person name="Rasko D.A."/>
        </authorList>
    </citation>
    <scope>NUCLEOTIDE SEQUENCE [LARGE SCALE GENOMIC DNA]</scope>
    <source>
        <strain evidence="1 2">1295743</strain>
    </source>
</reference>
<dbReference type="Proteomes" id="UP000020595">
    <property type="component" value="Unassembled WGS sequence"/>
</dbReference>
<gene>
    <name evidence="1" type="ORF">J512_2021</name>
</gene>